<name>A0AAV8ZKG8_9CUCU</name>
<comment type="caution">
    <text evidence="2">The sequence shown here is derived from an EMBL/GenBank/DDBJ whole genome shotgun (WGS) entry which is preliminary data.</text>
</comment>
<dbReference type="EMBL" id="JANEYF010001213">
    <property type="protein sequence ID" value="KAJ8965560.1"/>
    <property type="molecule type" value="Genomic_DNA"/>
</dbReference>
<dbReference type="Proteomes" id="UP001162156">
    <property type="component" value="Unassembled WGS sequence"/>
</dbReference>
<keyword evidence="3" id="KW-1185">Reference proteome</keyword>
<feature type="region of interest" description="Disordered" evidence="1">
    <location>
        <begin position="1"/>
        <end position="79"/>
    </location>
</feature>
<dbReference type="AlphaFoldDB" id="A0AAV8ZKG8"/>
<evidence type="ECO:0000313" key="2">
    <source>
        <dbReference type="EMBL" id="KAJ8965560.1"/>
    </source>
</evidence>
<accession>A0AAV8ZKG8</accession>
<reference evidence="2" key="1">
    <citation type="journal article" date="2023" name="Insect Mol. Biol.">
        <title>Genome sequencing provides insights into the evolution of gene families encoding plant cell wall-degrading enzymes in longhorned beetles.</title>
        <authorList>
            <person name="Shin N.R."/>
            <person name="Okamura Y."/>
            <person name="Kirsch R."/>
            <person name="Pauchet Y."/>
        </authorList>
    </citation>
    <scope>NUCLEOTIDE SEQUENCE</scope>
    <source>
        <strain evidence="2">RBIC_L_NR</strain>
    </source>
</reference>
<organism evidence="2 3">
    <name type="scientific">Rhamnusium bicolor</name>
    <dbReference type="NCBI Taxonomy" id="1586634"/>
    <lineage>
        <taxon>Eukaryota</taxon>
        <taxon>Metazoa</taxon>
        <taxon>Ecdysozoa</taxon>
        <taxon>Arthropoda</taxon>
        <taxon>Hexapoda</taxon>
        <taxon>Insecta</taxon>
        <taxon>Pterygota</taxon>
        <taxon>Neoptera</taxon>
        <taxon>Endopterygota</taxon>
        <taxon>Coleoptera</taxon>
        <taxon>Polyphaga</taxon>
        <taxon>Cucujiformia</taxon>
        <taxon>Chrysomeloidea</taxon>
        <taxon>Cerambycidae</taxon>
        <taxon>Lepturinae</taxon>
        <taxon>Rhagiini</taxon>
        <taxon>Rhamnusium</taxon>
    </lineage>
</organism>
<sequence>MSNVTDLLPTDLEAVSPESDHTKDDSLNLNESLNVDSKLEEDESPPFEPLDVQDNDVQHNDIQNEDNSVDSHLSGFSGE</sequence>
<proteinExistence type="predicted"/>
<protein>
    <submittedName>
        <fullName evidence="2">Uncharacterized protein</fullName>
    </submittedName>
</protein>
<evidence type="ECO:0000256" key="1">
    <source>
        <dbReference type="SAM" id="MobiDB-lite"/>
    </source>
</evidence>
<evidence type="ECO:0000313" key="3">
    <source>
        <dbReference type="Proteomes" id="UP001162156"/>
    </source>
</evidence>
<gene>
    <name evidence="2" type="ORF">NQ314_004060</name>
</gene>